<feature type="region of interest" description="Disordered" evidence="1">
    <location>
        <begin position="39"/>
        <end position="74"/>
    </location>
</feature>
<dbReference type="AlphaFoldDB" id="A0A6C0LQY2"/>
<dbReference type="EMBL" id="MN740532">
    <property type="protein sequence ID" value="QHU31712.1"/>
    <property type="molecule type" value="Genomic_DNA"/>
</dbReference>
<sequence>MSSSKPSIASLQTQVTELQQQRADDHALILALKAQVDTLSPPAAAPAEAPAKSKGKRAAKPKKEKNPDAPKRAPTAFFAFNASERAKSPDEKLTASILSERWKLLSKEQQDAYKPAAASEAAASASEAE</sequence>
<evidence type="ECO:0000313" key="3">
    <source>
        <dbReference type="EMBL" id="QHU31712.1"/>
    </source>
</evidence>
<feature type="compositionally biased region" description="Basic residues" evidence="1">
    <location>
        <begin position="53"/>
        <end position="63"/>
    </location>
</feature>
<dbReference type="InterPro" id="IPR036910">
    <property type="entry name" value="HMG_box_dom_sf"/>
</dbReference>
<dbReference type="PROSITE" id="PS50118">
    <property type="entry name" value="HMG_BOX_2"/>
    <property type="match status" value="1"/>
</dbReference>
<proteinExistence type="predicted"/>
<feature type="compositionally biased region" description="Low complexity" evidence="1">
    <location>
        <begin position="116"/>
        <end position="129"/>
    </location>
</feature>
<dbReference type="Gene3D" id="1.10.30.10">
    <property type="entry name" value="High mobility group box domain"/>
    <property type="match status" value="1"/>
</dbReference>
<reference evidence="3" key="1">
    <citation type="journal article" date="2020" name="Nature">
        <title>Giant virus diversity and host interactions through global metagenomics.</title>
        <authorList>
            <person name="Schulz F."/>
            <person name="Roux S."/>
            <person name="Paez-Espino D."/>
            <person name="Jungbluth S."/>
            <person name="Walsh D.A."/>
            <person name="Denef V.J."/>
            <person name="McMahon K.D."/>
            <person name="Konstantinidis K.T."/>
            <person name="Eloe-Fadrosh E.A."/>
            <person name="Kyrpides N.C."/>
            <person name="Woyke T."/>
        </authorList>
    </citation>
    <scope>NUCLEOTIDE SEQUENCE</scope>
    <source>
        <strain evidence="3">GVMAG-M-3300027963-41</strain>
    </source>
</reference>
<name>A0A6C0LQY2_9ZZZZ</name>
<feature type="domain" description="HMG box" evidence="2">
    <location>
        <begin position="70"/>
        <end position="129"/>
    </location>
</feature>
<dbReference type="InterPro" id="IPR009071">
    <property type="entry name" value="HMG_box_dom"/>
</dbReference>
<evidence type="ECO:0000256" key="1">
    <source>
        <dbReference type="SAM" id="MobiDB-lite"/>
    </source>
</evidence>
<protein>
    <recommendedName>
        <fullName evidence="2">HMG box domain-containing protein</fullName>
    </recommendedName>
</protein>
<feature type="compositionally biased region" description="Low complexity" evidence="1">
    <location>
        <begin position="41"/>
        <end position="52"/>
    </location>
</feature>
<evidence type="ECO:0000259" key="2">
    <source>
        <dbReference type="PROSITE" id="PS50118"/>
    </source>
</evidence>
<feature type="region of interest" description="Disordered" evidence="1">
    <location>
        <begin position="1"/>
        <end position="21"/>
    </location>
</feature>
<dbReference type="SUPFAM" id="SSF47095">
    <property type="entry name" value="HMG-box"/>
    <property type="match status" value="1"/>
</dbReference>
<organism evidence="3">
    <name type="scientific">viral metagenome</name>
    <dbReference type="NCBI Taxonomy" id="1070528"/>
    <lineage>
        <taxon>unclassified sequences</taxon>
        <taxon>metagenomes</taxon>
        <taxon>organismal metagenomes</taxon>
    </lineage>
</organism>
<feature type="region of interest" description="Disordered" evidence="1">
    <location>
        <begin position="108"/>
        <end position="129"/>
    </location>
</feature>
<accession>A0A6C0LQY2</accession>